<evidence type="ECO:0000313" key="2">
    <source>
        <dbReference type="EMBL" id="APM40883.1"/>
    </source>
</evidence>
<dbReference type="AlphaFoldDB" id="A0A1L5FD57"/>
<evidence type="ECO:0000313" key="3">
    <source>
        <dbReference type="Proteomes" id="UP000184604"/>
    </source>
</evidence>
<name>A0A1L5FD57_CLOKL</name>
<dbReference type="EMBL" id="CP018335">
    <property type="protein sequence ID" value="APM40883.1"/>
    <property type="molecule type" value="Genomic_DNA"/>
</dbReference>
<accession>A0A1L5FD57</accession>
<organism evidence="2 3">
    <name type="scientific">Clostridium kluyveri</name>
    <dbReference type="NCBI Taxonomy" id="1534"/>
    <lineage>
        <taxon>Bacteria</taxon>
        <taxon>Bacillati</taxon>
        <taxon>Bacillota</taxon>
        <taxon>Clostridia</taxon>
        <taxon>Eubacteriales</taxon>
        <taxon>Clostridiaceae</taxon>
        <taxon>Clostridium</taxon>
    </lineage>
</organism>
<evidence type="ECO:0000256" key="1">
    <source>
        <dbReference type="SAM" id="Phobius"/>
    </source>
</evidence>
<reference evidence="2 3" key="1">
    <citation type="submission" date="2016-12" db="EMBL/GenBank/DDBJ databases">
        <title>Complete genome sequence of Clostridium kluyveri JZZ isolated from the pit mud of a Chinese flavor liquor-making factory.</title>
        <authorList>
            <person name="Wang Y."/>
        </authorList>
    </citation>
    <scope>NUCLEOTIDE SEQUENCE [LARGE SCALE GENOMIC DNA]</scope>
    <source>
        <strain evidence="2 3">JZZ</strain>
    </source>
</reference>
<keyword evidence="1" id="KW-0812">Transmembrane</keyword>
<feature type="transmembrane region" description="Helical" evidence="1">
    <location>
        <begin position="109"/>
        <end position="136"/>
    </location>
</feature>
<protein>
    <submittedName>
        <fullName evidence="2">Uncharacterized protein</fullName>
    </submittedName>
</protein>
<keyword evidence="1" id="KW-0472">Membrane</keyword>
<keyword evidence="1" id="KW-1133">Transmembrane helix</keyword>
<feature type="transmembrane region" description="Helical" evidence="1">
    <location>
        <begin position="82"/>
        <end position="103"/>
    </location>
</feature>
<feature type="transmembrane region" description="Helical" evidence="1">
    <location>
        <begin position="42"/>
        <end position="62"/>
    </location>
</feature>
<sequence length="145" mass="17294">MKLRTWLKYLAYTFVIIAFMYLGEYVLTYLKKSWEVTFNLSVYQYDLITFIFYAAIGFLIGLEYFLKEKRKEGRWKINVSKLILMGLPSLYFSLYAFIFYFSVPSVINILIQPIVFFLSDITFMAIFQLLFGYVVITSLYKVLEE</sequence>
<gene>
    <name evidence="2" type="ORF">BS101_20310</name>
</gene>
<proteinExistence type="predicted"/>
<feature type="transmembrane region" description="Helical" evidence="1">
    <location>
        <begin position="9"/>
        <end position="30"/>
    </location>
</feature>
<dbReference type="OrthoDB" id="2973330at2"/>
<dbReference type="Proteomes" id="UP000184604">
    <property type="component" value="Chromosome"/>
</dbReference>
<dbReference type="RefSeq" id="WP_073540457.1">
    <property type="nucleotide sequence ID" value="NZ_CP018335.1"/>
</dbReference>